<dbReference type="AlphaFoldDB" id="A0A8S1A0S7"/>
<feature type="compositionally biased region" description="Basic residues" evidence="1">
    <location>
        <begin position="146"/>
        <end position="157"/>
    </location>
</feature>
<name>A0A8S1A0S7_ARCPL</name>
<feature type="region of interest" description="Disordered" evidence="1">
    <location>
        <begin position="355"/>
        <end position="374"/>
    </location>
</feature>
<feature type="signal peptide" evidence="3">
    <location>
        <begin position="1"/>
        <end position="19"/>
    </location>
</feature>
<feature type="transmembrane region" description="Helical" evidence="2">
    <location>
        <begin position="259"/>
        <end position="281"/>
    </location>
</feature>
<evidence type="ECO:0000313" key="5">
    <source>
        <dbReference type="Proteomes" id="UP000494106"/>
    </source>
</evidence>
<feature type="region of interest" description="Disordered" evidence="1">
    <location>
        <begin position="380"/>
        <end position="410"/>
    </location>
</feature>
<protein>
    <submittedName>
        <fullName evidence="4">Uncharacterized protein</fullName>
    </submittedName>
</protein>
<evidence type="ECO:0000256" key="2">
    <source>
        <dbReference type="SAM" id="Phobius"/>
    </source>
</evidence>
<keyword evidence="2" id="KW-0472">Membrane</keyword>
<sequence>MESKFCFVLLLIFCTGVQSDSIFVNTFNYVTDIGLSLTPQFLSVLECVGNEQAWGCAREKAGKMLDIWSKKVENQQKIWEEEADAEITTSGRSLDEMPSKVGREITESLNSLTRTLGRGFARAYERKKHEDGGGIDSITISTGGGQKKKMKKKQKPPKIHLIHVPMRKAQKEEKGRNFGNGVQSWVIGERSLPVNSTPSVHSIPVDTGRGVAADMWSMGQNALDTFAEHDVESENLENGIQDRSSVEEQRGKKKKKKKAILKLLILGAVIKAKIATLLQILTYKLQVKFFILAVIGLAVNLARLIIELKKKHKEEPQKDWRRNMALTDIQTVGEDNDPKKGLNPKNIIYYEHAQHQHHYDHEEEEPHGWGPWSRSLFPDEEIEVDPSEPSPYHAQEKQPLIYNRPYVKRS</sequence>
<gene>
    <name evidence="4" type="ORF">APLA_LOCUS8715</name>
</gene>
<feature type="compositionally biased region" description="Basic and acidic residues" evidence="1">
    <location>
        <begin position="355"/>
        <end position="367"/>
    </location>
</feature>
<evidence type="ECO:0000256" key="1">
    <source>
        <dbReference type="SAM" id="MobiDB-lite"/>
    </source>
</evidence>
<proteinExistence type="predicted"/>
<dbReference type="Proteomes" id="UP000494106">
    <property type="component" value="Unassembled WGS sequence"/>
</dbReference>
<feature type="transmembrane region" description="Helical" evidence="2">
    <location>
        <begin position="287"/>
        <end position="306"/>
    </location>
</feature>
<keyword evidence="2" id="KW-1133">Transmembrane helix</keyword>
<reference evidence="4 5" key="1">
    <citation type="submission" date="2020-04" db="EMBL/GenBank/DDBJ databases">
        <authorList>
            <person name="Wallbank WR R."/>
            <person name="Pardo Diaz C."/>
            <person name="Kozak K."/>
            <person name="Martin S."/>
            <person name="Jiggins C."/>
            <person name="Moest M."/>
            <person name="Warren A I."/>
            <person name="Byers J.R.P. K."/>
            <person name="Montejo-Kovacevich G."/>
            <person name="Yen C E."/>
        </authorList>
    </citation>
    <scope>NUCLEOTIDE SEQUENCE [LARGE SCALE GENOMIC DNA]</scope>
</reference>
<feature type="chain" id="PRO_5035903282" evidence="3">
    <location>
        <begin position="20"/>
        <end position="410"/>
    </location>
</feature>
<comment type="caution">
    <text evidence="4">The sequence shown here is derived from an EMBL/GenBank/DDBJ whole genome shotgun (WGS) entry which is preliminary data.</text>
</comment>
<accession>A0A8S1A0S7</accession>
<evidence type="ECO:0000256" key="3">
    <source>
        <dbReference type="SAM" id="SignalP"/>
    </source>
</evidence>
<evidence type="ECO:0000313" key="4">
    <source>
        <dbReference type="EMBL" id="CAB3241555.1"/>
    </source>
</evidence>
<keyword evidence="2" id="KW-0812">Transmembrane</keyword>
<keyword evidence="5" id="KW-1185">Reference proteome</keyword>
<organism evidence="4 5">
    <name type="scientific">Arctia plantaginis</name>
    <name type="common">Wood tiger moth</name>
    <name type="synonym">Phalaena plantaginis</name>
    <dbReference type="NCBI Taxonomy" id="874455"/>
    <lineage>
        <taxon>Eukaryota</taxon>
        <taxon>Metazoa</taxon>
        <taxon>Ecdysozoa</taxon>
        <taxon>Arthropoda</taxon>
        <taxon>Hexapoda</taxon>
        <taxon>Insecta</taxon>
        <taxon>Pterygota</taxon>
        <taxon>Neoptera</taxon>
        <taxon>Endopterygota</taxon>
        <taxon>Lepidoptera</taxon>
        <taxon>Glossata</taxon>
        <taxon>Ditrysia</taxon>
        <taxon>Noctuoidea</taxon>
        <taxon>Erebidae</taxon>
        <taxon>Arctiinae</taxon>
        <taxon>Arctia</taxon>
    </lineage>
</organism>
<dbReference type="OrthoDB" id="7429417at2759"/>
<dbReference type="EMBL" id="CADEBC010000511">
    <property type="protein sequence ID" value="CAB3241555.1"/>
    <property type="molecule type" value="Genomic_DNA"/>
</dbReference>
<feature type="region of interest" description="Disordered" evidence="1">
    <location>
        <begin position="135"/>
        <end position="157"/>
    </location>
</feature>
<keyword evidence="3" id="KW-0732">Signal</keyword>